<reference evidence="2" key="2">
    <citation type="journal article" date="2021" name="PeerJ">
        <title>Extensive microbial diversity within the chicken gut microbiome revealed by metagenomics and culture.</title>
        <authorList>
            <person name="Gilroy R."/>
            <person name="Ravi A."/>
            <person name="Getino M."/>
            <person name="Pursley I."/>
            <person name="Horton D.L."/>
            <person name="Alikhan N.F."/>
            <person name="Baker D."/>
            <person name="Gharbi K."/>
            <person name="Hall N."/>
            <person name="Watson M."/>
            <person name="Adriaenssens E.M."/>
            <person name="Foster-Nyarko E."/>
            <person name="Jarju S."/>
            <person name="Secka A."/>
            <person name="Antonio M."/>
            <person name="Oren A."/>
            <person name="Chaudhuri R.R."/>
            <person name="La Ragione R."/>
            <person name="Hildebrand F."/>
            <person name="Pallen M.J."/>
        </authorList>
    </citation>
    <scope>NUCLEOTIDE SEQUENCE</scope>
    <source>
        <strain evidence="2">35461</strain>
    </source>
</reference>
<evidence type="ECO:0000313" key="2">
    <source>
        <dbReference type="EMBL" id="HIV09824.1"/>
    </source>
</evidence>
<accession>A0A9D1T3K4</accession>
<proteinExistence type="predicted"/>
<keyword evidence="1" id="KW-0472">Membrane</keyword>
<dbReference type="InterPro" id="IPR025530">
    <property type="entry name" value="DUF4417"/>
</dbReference>
<dbReference type="Pfam" id="PF14386">
    <property type="entry name" value="DUF4417"/>
    <property type="match status" value="1"/>
</dbReference>
<name>A0A9D1T3K4_9BACT</name>
<protein>
    <submittedName>
        <fullName evidence="2">DUF4417 domain-containing protein</fullName>
    </submittedName>
</protein>
<keyword evidence="1" id="KW-0812">Transmembrane</keyword>
<evidence type="ECO:0000256" key="1">
    <source>
        <dbReference type="SAM" id="Phobius"/>
    </source>
</evidence>
<evidence type="ECO:0000313" key="3">
    <source>
        <dbReference type="Proteomes" id="UP000886845"/>
    </source>
</evidence>
<dbReference type="AlphaFoldDB" id="A0A9D1T3K4"/>
<reference evidence="2" key="1">
    <citation type="submission" date="2020-10" db="EMBL/GenBank/DDBJ databases">
        <authorList>
            <person name="Gilroy R."/>
        </authorList>
    </citation>
    <scope>NUCLEOTIDE SEQUENCE</scope>
    <source>
        <strain evidence="2">35461</strain>
    </source>
</reference>
<comment type="caution">
    <text evidence="2">The sequence shown here is derived from an EMBL/GenBank/DDBJ whole genome shotgun (WGS) entry which is preliminary data.</text>
</comment>
<dbReference type="Proteomes" id="UP000886845">
    <property type="component" value="Unassembled WGS sequence"/>
</dbReference>
<gene>
    <name evidence="2" type="ORF">IAC79_06905</name>
</gene>
<sequence length="217" mass="24840">MTTQKHRENPLFLRDGFPSDERSDIPIIHDSESITAERLRSITWIPCSSARKNDSRSCDRIGVHHFVGDEHIPNIYENPERTLEKYSQYSILITPDNSTYREMPRPIQICAVFRSRWVGAFWQSHGLTAIPSVTWSGPESFTFCFDGLEPSSVVAVSTVGCKRGHEAETFFMRGYNVLLERIHPRLVLCVGTPFIGMAPATTSLIVYPYEYPRKKRD</sequence>
<keyword evidence="1" id="KW-1133">Transmembrane helix</keyword>
<dbReference type="EMBL" id="DVOR01000223">
    <property type="protein sequence ID" value="HIV09824.1"/>
    <property type="molecule type" value="Genomic_DNA"/>
</dbReference>
<organism evidence="2 3">
    <name type="scientific">Candidatus Spyradenecus faecavium</name>
    <dbReference type="NCBI Taxonomy" id="2840947"/>
    <lineage>
        <taxon>Bacteria</taxon>
        <taxon>Pseudomonadati</taxon>
        <taxon>Lentisphaerota</taxon>
        <taxon>Lentisphaeria</taxon>
        <taxon>Lentisphaerales</taxon>
        <taxon>Lentisphaeraceae</taxon>
        <taxon>Lentisphaeraceae incertae sedis</taxon>
        <taxon>Candidatus Spyradenecus</taxon>
    </lineage>
</organism>
<feature type="transmembrane region" description="Helical" evidence="1">
    <location>
        <begin position="186"/>
        <end position="209"/>
    </location>
</feature>